<feature type="signal peptide" evidence="1">
    <location>
        <begin position="1"/>
        <end position="22"/>
    </location>
</feature>
<evidence type="ECO:0000313" key="3">
    <source>
        <dbReference type="Proteomes" id="UP001352263"/>
    </source>
</evidence>
<dbReference type="EMBL" id="JAWIIV010000021">
    <property type="protein sequence ID" value="MEC4721692.1"/>
    <property type="molecule type" value="Genomic_DNA"/>
</dbReference>
<gene>
    <name evidence="2" type="ORF">RY831_21215</name>
</gene>
<comment type="caution">
    <text evidence="2">The sequence shown here is derived from an EMBL/GenBank/DDBJ whole genome shotgun (WGS) entry which is preliminary data.</text>
</comment>
<dbReference type="Proteomes" id="UP001352263">
    <property type="component" value="Unassembled WGS sequence"/>
</dbReference>
<reference evidence="2 3" key="1">
    <citation type="submission" date="2023-10" db="EMBL/GenBank/DDBJ databases">
        <title>Noviherbaspirillum sp. CPCC 100848 genome assembly.</title>
        <authorList>
            <person name="Li X.Y."/>
            <person name="Fang X.M."/>
        </authorList>
    </citation>
    <scope>NUCLEOTIDE SEQUENCE [LARGE SCALE GENOMIC DNA]</scope>
    <source>
        <strain evidence="2 3">CPCC 100848</strain>
    </source>
</reference>
<accession>A0ABU6JEQ2</accession>
<evidence type="ECO:0000313" key="2">
    <source>
        <dbReference type="EMBL" id="MEC4721692.1"/>
    </source>
</evidence>
<name>A0ABU6JEQ2_9BURK</name>
<protein>
    <recommendedName>
        <fullName evidence="4">Secreted protein</fullName>
    </recommendedName>
</protein>
<organism evidence="2 3">
    <name type="scientific">Noviherbaspirillum album</name>
    <dbReference type="NCBI Taxonomy" id="3080276"/>
    <lineage>
        <taxon>Bacteria</taxon>
        <taxon>Pseudomonadati</taxon>
        <taxon>Pseudomonadota</taxon>
        <taxon>Betaproteobacteria</taxon>
        <taxon>Burkholderiales</taxon>
        <taxon>Oxalobacteraceae</taxon>
        <taxon>Noviherbaspirillum</taxon>
    </lineage>
</organism>
<evidence type="ECO:0000256" key="1">
    <source>
        <dbReference type="SAM" id="SignalP"/>
    </source>
</evidence>
<proteinExistence type="predicted"/>
<feature type="chain" id="PRO_5045647933" description="Secreted protein" evidence="1">
    <location>
        <begin position="23"/>
        <end position="67"/>
    </location>
</feature>
<evidence type="ECO:0008006" key="4">
    <source>
        <dbReference type="Google" id="ProtNLM"/>
    </source>
</evidence>
<sequence length="67" mass="7627">MKRSHRLILLFMAFVRSPWNVAQDALASSLLQPAQATTELQQRQSLRDLTKVPSTRMEVDLAWTCVA</sequence>
<keyword evidence="3" id="KW-1185">Reference proteome</keyword>
<keyword evidence="1" id="KW-0732">Signal</keyword>
<dbReference type="RefSeq" id="WP_326508380.1">
    <property type="nucleotide sequence ID" value="NZ_JAWIIV010000021.1"/>
</dbReference>